<comment type="pathway">
    <text evidence="5">Amino-acid biosynthesis; L-arginine biosynthesis; L-ornithine and N-acetyl-L-glutamate from L-glutamate and N(2)-acetyl-L-ornithine (cyclic): step 1/1.</text>
</comment>
<feature type="binding site" evidence="5">
    <location>
        <position position="181"/>
    </location>
    <ligand>
        <name>substrate</name>
    </ligand>
</feature>
<dbReference type="GO" id="GO:0006592">
    <property type="term" value="P:ornithine biosynthetic process"/>
    <property type="evidence" value="ECO:0007669"/>
    <property type="project" value="TreeGrafter"/>
</dbReference>
<dbReference type="PANTHER" id="PTHR23100">
    <property type="entry name" value="ARGININE BIOSYNTHESIS BIFUNCTIONAL PROTEIN ARGJ"/>
    <property type="match status" value="1"/>
</dbReference>
<comment type="catalytic activity">
    <reaction evidence="5">
        <text>L-glutamate + acetyl-CoA = N-acetyl-L-glutamate + CoA + H(+)</text>
        <dbReference type="Rhea" id="RHEA:24292"/>
        <dbReference type="ChEBI" id="CHEBI:15378"/>
        <dbReference type="ChEBI" id="CHEBI:29985"/>
        <dbReference type="ChEBI" id="CHEBI:44337"/>
        <dbReference type="ChEBI" id="CHEBI:57287"/>
        <dbReference type="ChEBI" id="CHEBI:57288"/>
        <dbReference type="EC" id="2.3.1.1"/>
    </reaction>
</comment>
<reference evidence="6 7" key="1">
    <citation type="journal article" date="2013" name="Genome Announc.">
        <title>Complete Genome Sequence of the Thermophilic and Facultatively Chemolithoautotrophic Sulfate Reducer Archaeoglobus sulfaticallidus Strain PM70-1T.</title>
        <authorList>
            <person name="Stokke R."/>
            <person name="Hocking W.P."/>
            <person name="Steinsbu B.O."/>
            <person name="Steen I.H."/>
        </authorList>
    </citation>
    <scope>NUCLEOTIDE SEQUENCE [LARGE SCALE GENOMIC DNA]</scope>
    <source>
        <strain evidence="6">PM70-1</strain>
    </source>
</reference>
<dbReference type="InterPro" id="IPR042195">
    <property type="entry name" value="ArgJ_beta_C"/>
</dbReference>
<keyword evidence="5" id="KW-0963">Cytoplasm</keyword>
<dbReference type="OrthoDB" id="52592at2157"/>
<dbReference type="RefSeq" id="WP_015590010.1">
    <property type="nucleotide sequence ID" value="NC_021169.1"/>
</dbReference>
<evidence type="ECO:0000256" key="5">
    <source>
        <dbReference type="HAMAP-Rule" id="MF_01106"/>
    </source>
</evidence>
<dbReference type="Gene3D" id="3.60.70.12">
    <property type="entry name" value="L-amino peptidase D-ALA esterase/amidase"/>
    <property type="match status" value="1"/>
</dbReference>
<feature type="binding site" evidence="5">
    <location>
        <position position="148"/>
    </location>
    <ligand>
        <name>substrate</name>
    </ligand>
</feature>
<keyword evidence="7" id="KW-1185">Reference proteome</keyword>
<dbReference type="Pfam" id="PF01960">
    <property type="entry name" value="ArgJ"/>
    <property type="match status" value="1"/>
</dbReference>
<feature type="site" description="Involved in the stabilization of negative charge on the oxyanion by the formation of the oxyanion hole" evidence="5">
    <location>
        <position position="110"/>
    </location>
</feature>
<feature type="site" description="Cleavage; by autolysis" evidence="5">
    <location>
        <begin position="180"/>
        <end position="181"/>
    </location>
</feature>
<proteinExistence type="inferred from homology"/>
<feature type="binding site" evidence="5">
    <location>
        <position position="382"/>
    </location>
    <ligand>
        <name>substrate</name>
    </ligand>
</feature>
<dbReference type="HOGENOM" id="CLU_027172_1_0_2"/>
<dbReference type="InterPro" id="IPR002813">
    <property type="entry name" value="Arg_biosynth_ArgJ"/>
</dbReference>
<dbReference type="STRING" id="387631.Asulf_00384"/>
<comment type="subcellular location">
    <subcellularLocation>
        <location evidence="5">Cytoplasm</location>
    </subcellularLocation>
</comment>
<dbReference type="PANTHER" id="PTHR23100:SF0">
    <property type="entry name" value="ARGININE BIOSYNTHESIS BIFUNCTIONAL PROTEIN ARGJ, MITOCHONDRIAL"/>
    <property type="match status" value="1"/>
</dbReference>
<feature type="binding site" evidence="5">
    <location>
        <position position="257"/>
    </location>
    <ligand>
        <name>substrate</name>
    </ligand>
</feature>
<dbReference type="EC" id="2.3.1.35" evidence="5"/>
<dbReference type="KEGG" id="ast:Asulf_00384"/>
<dbReference type="Gene3D" id="3.10.20.340">
    <property type="entry name" value="ArgJ beta chain, C-terminal domain"/>
    <property type="match status" value="1"/>
</dbReference>
<comment type="catalytic activity">
    <reaction evidence="5">
        <text>N(2)-acetyl-L-ornithine + L-glutamate = N-acetyl-L-glutamate + L-ornithine</text>
        <dbReference type="Rhea" id="RHEA:15349"/>
        <dbReference type="ChEBI" id="CHEBI:29985"/>
        <dbReference type="ChEBI" id="CHEBI:44337"/>
        <dbReference type="ChEBI" id="CHEBI:46911"/>
        <dbReference type="ChEBI" id="CHEBI:57805"/>
        <dbReference type="EC" id="2.3.1.35"/>
    </reaction>
</comment>
<evidence type="ECO:0000256" key="3">
    <source>
        <dbReference type="ARBA" id="ARBA00022813"/>
    </source>
</evidence>
<feature type="binding site" evidence="5">
    <location>
        <position position="387"/>
    </location>
    <ligand>
        <name>substrate</name>
    </ligand>
</feature>
<evidence type="ECO:0000313" key="6">
    <source>
        <dbReference type="EMBL" id="AGK60411.1"/>
    </source>
</evidence>
<feature type="binding site" evidence="5">
    <location>
        <position position="170"/>
    </location>
    <ligand>
        <name>substrate</name>
    </ligand>
</feature>
<dbReference type="EMBL" id="CP005290">
    <property type="protein sequence ID" value="AGK60411.1"/>
    <property type="molecule type" value="Genomic_DNA"/>
</dbReference>
<sequence length="387" mass="42224">MVEILRLNDSINAITGLECYGVKEGKNGLGIVKCRGRVAGVFTENRIKAAPVMVTSEHIKNGWVEGIIVNSGNANAYTGEEGIKNAKRMAELLAEKIGCDAEKVAVCSTGVIGRQLDMEWIEKKVDEVYSRLSASRKSAEEFAKSIMTTDRYPKEFAVKFGDCIVAGVAKGAGMIAPNMATMLAFIFTNAKVENLYDCLGYAVDRSFNVMTVDGDTSTNDTVLLISTDEVEVDEETFKLALKEVCFNLAKMIVRDGEGATKVFEVHVHGAKSDEDAFNLAKSVASSLLVKTAVFGCDPNWGRIIAALGYAGVDISEDITLIFENDDESIALLDEGKQTGRESEAEEFMRKNDDFRIAVRLKLGDGYGYAIGCDLTYDYVKLNAEYTT</sequence>
<accession>N0BIW1</accession>
<feature type="chain" id="PRO_5023552289" description="Arginine biosynthesis bifunctional protein ArgJ beta chain" evidence="5">
    <location>
        <begin position="181"/>
        <end position="387"/>
    </location>
</feature>
<dbReference type="eggNOG" id="arCOG04413">
    <property type="taxonomic scope" value="Archaea"/>
</dbReference>
<gene>
    <name evidence="5" type="primary">argJ</name>
    <name evidence="6" type="ORF">Asulf_00384</name>
</gene>
<evidence type="ECO:0000256" key="1">
    <source>
        <dbReference type="ARBA" id="ARBA00006774"/>
    </source>
</evidence>
<dbReference type="UniPathway" id="UPA00068">
    <property type="reaction ID" value="UER00106"/>
</dbReference>
<dbReference type="MEROPS" id="T05.002"/>
<feature type="active site" description="Nucleophile" evidence="5">
    <location>
        <position position="181"/>
    </location>
</feature>
<feature type="site" description="Involved in the stabilization of negative charge on the oxyanion by the formation of the oxyanion hole" evidence="5">
    <location>
        <position position="109"/>
    </location>
</feature>
<dbReference type="NCBIfam" id="NF003802">
    <property type="entry name" value="PRK05388.1"/>
    <property type="match status" value="1"/>
</dbReference>
<dbReference type="GO" id="GO:0004042">
    <property type="term" value="F:L-glutamate N-acetyltransferase activity"/>
    <property type="evidence" value="ECO:0007669"/>
    <property type="project" value="UniProtKB-UniRule"/>
</dbReference>
<keyword evidence="5" id="KW-0511">Multifunctional enzyme</keyword>
<dbReference type="AlphaFoldDB" id="N0BIW1"/>
<feature type="chain" id="PRO_5023552290" description="Arginine biosynthesis bifunctional protein ArgJ alpha chain" evidence="5">
    <location>
        <begin position="1"/>
        <end position="180"/>
    </location>
</feature>
<dbReference type="GO" id="GO:0005737">
    <property type="term" value="C:cytoplasm"/>
    <property type="evidence" value="ECO:0007669"/>
    <property type="project" value="UniProtKB-SubCell"/>
</dbReference>
<keyword evidence="2 5" id="KW-0808">Transferase</keyword>
<comment type="subunit">
    <text evidence="5">Heterotetramer of two alpha and two beta chains.</text>
</comment>
<comment type="function">
    <text evidence="5">Catalyzes two activities which are involved in the cyclic version of arginine biosynthesis: the synthesis of N-acetylglutamate from glutamate and acetyl-CoA as the acetyl donor, and of ornithine by transacetylation between N(2)-acetylornithine and glutamate.</text>
</comment>
<dbReference type="CDD" id="cd02152">
    <property type="entry name" value="OAT"/>
    <property type="match status" value="1"/>
</dbReference>
<dbReference type="Proteomes" id="UP000013307">
    <property type="component" value="Chromosome"/>
</dbReference>
<dbReference type="InterPro" id="IPR016117">
    <property type="entry name" value="ArgJ-like_dom_sf"/>
</dbReference>
<keyword evidence="3 5" id="KW-0068">Autocatalytic cleavage</keyword>
<protein>
    <recommendedName>
        <fullName evidence="5">Arginine biosynthesis bifunctional protein ArgJ</fullName>
    </recommendedName>
    <domain>
        <recommendedName>
            <fullName evidence="5">Glutamate N-acetyltransferase</fullName>
            <ecNumber evidence="5">2.3.1.35</ecNumber>
        </recommendedName>
        <alternativeName>
            <fullName evidence="5">Ornithine acetyltransferase</fullName>
            <shortName evidence="5">OATase</shortName>
        </alternativeName>
        <alternativeName>
            <fullName evidence="5">Ornithine transacetylase</fullName>
        </alternativeName>
    </domain>
    <domain>
        <recommendedName>
            <fullName evidence="5">Amino-acid acetyltransferase</fullName>
            <ecNumber evidence="5">2.3.1.1</ecNumber>
        </recommendedName>
        <alternativeName>
            <fullName evidence="5">N-acetylglutamate synthase</fullName>
            <shortName evidence="5">AGSase</shortName>
        </alternativeName>
    </domain>
    <component>
        <recommendedName>
            <fullName evidence="5">Arginine biosynthesis bifunctional protein ArgJ alpha chain</fullName>
        </recommendedName>
    </component>
    <component>
        <recommendedName>
            <fullName evidence="5">Arginine biosynthesis bifunctional protein ArgJ beta chain</fullName>
        </recommendedName>
    </component>
</protein>
<keyword evidence="4 5" id="KW-0012">Acyltransferase</keyword>
<organism evidence="6 7">
    <name type="scientific">Archaeoglobus sulfaticallidus PM70-1</name>
    <dbReference type="NCBI Taxonomy" id="387631"/>
    <lineage>
        <taxon>Archaea</taxon>
        <taxon>Methanobacteriati</taxon>
        <taxon>Methanobacteriota</taxon>
        <taxon>Archaeoglobi</taxon>
        <taxon>Archaeoglobales</taxon>
        <taxon>Archaeoglobaceae</taxon>
        <taxon>Archaeoglobus</taxon>
    </lineage>
</organism>
<dbReference type="NCBIfam" id="TIGR00120">
    <property type="entry name" value="ArgJ"/>
    <property type="match status" value="1"/>
</dbReference>
<keyword evidence="5" id="KW-0028">Amino-acid biosynthesis</keyword>
<comment type="pathway">
    <text evidence="5">Amino-acid biosynthesis; L-arginine biosynthesis; N(2)-acetyl-L-ornithine from L-glutamate: step 1/4.</text>
</comment>
<dbReference type="EC" id="2.3.1.1" evidence="5"/>
<evidence type="ECO:0000256" key="4">
    <source>
        <dbReference type="ARBA" id="ARBA00023315"/>
    </source>
</evidence>
<dbReference type="GO" id="GO:0004358">
    <property type="term" value="F:L-glutamate N-acetyltransferase activity, acting on acetyl-L-ornithine as donor"/>
    <property type="evidence" value="ECO:0007669"/>
    <property type="project" value="UniProtKB-UniRule"/>
</dbReference>
<keyword evidence="5" id="KW-0055">Arginine biosynthesis</keyword>
<dbReference type="SUPFAM" id="SSF56266">
    <property type="entry name" value="DmpA/ArgJ-like"/>
    <property type="match status" value="1"/>
</dbReference>
<name>N0BIW1_9EURY</name>
<dbReference type="HAMAP" id="MF_01106">
    <property type="entry name" value="ArgJ"/>
    <property type="match status" value="1"/>
</dbReference>
<dbReference type="GO" id="GO:0006526">
    <property type="term" value="P:L-arginine biosynthetic process"/>
    <property type="evidence" value="ECO:0007669"/>
    <property type="project" value="UniProtKB-UniRule"/>
</dbReference>
<evidence type="ECO:0000256" key="2">
    <source>
        <dbReference type="ARBA" id="ARBA00022679"/>
    </source>
</evidence>
<evidence type="ECO:0000313" key="7">
    <source>
        <dbReference type="Proteomes" id="UP000013307"/>
    </source>
</evidence>
<comment type="similarity">
    <text evidence="1 5">Belongs to the ArgJ family.</text>
</comment>
<dbReference type="GeneID" id="15392030"/>